<dbReference type="EMBL" id="DS986124">
    <property type="protein sequence ID" value="EDV18576.1"/>
    <property type="molecule type" value="Genomic_DNA"/>
</dbReference>
<comment type="subcellular location">
    <subcellularLocation>
        <location evidence="1">Plastid</location>
        <location evidence="1">Chloroplast inner membrane</location>
        <topology evidence="1">Multi-pass membrane protein</topology>
    </subcellularLocation>
</comment>
<evidence type="ECO:0000313" key="8">
    <source>
        <dbReference type="EMBL" id="EDV18576.1"/>
    </source>
</evidence>
<reference evidence="8 9" key="1">
    <citation type="journal article" date="2008" name="Nature">
        <title>The Trichoplax genome and the nature of placozoans.</title>
        <authorList>
            <person name="Srivastava M."/>
            <person name="Begovic E."/>
            <person name="Chapman J."/>
            <person name="Putnam N.H."/>
            <person name="Hellsten U."/>
            <person name="Kawashima T."/>
            <person name="Kuo A."/>
            <person name="Mitros T."/>
            <person name="Salamov A."/>
            <person name="Carpenter M.L."/>
            <person name="Signorovitch A.Y."/>
            <person name="Moreno M.A."/>
            <person name="Kamm K."/>
            <person name="Grimwood J."/>
            <person name="Schmutz J."/>
            <person name="Shapiro H."/>
            <person name="Grigoriev I.V."/>
            <person name="Buss L.W."/>
            <person name="Schierwater B."/>
            <person name="Dellaporta S.L."/>
            <person name="Rokhsar D.S."/>
        </authorList>
    </citation>
    <scope>NUCLEOTIDE SEQUENCE [LARGE SCALE GENOMIC DNA]</scope>
    <source>
        <strain evidence="8 9">Grell-BS-1999</strain>
    </source>
</reference>
<dbReference type="OMA" id="VPLATWW"/>
<dbReference type="PANTHER" id="PTHR42826">
    <property type="entry name" value="DICARBOXYLATE TRANSPORTER 2.1, CHLOROPLASTIC"/>
    <property type="match status" value="1"/>
</dbReference>
<evidence type="ECO:0000256" key="6">
    <source>
        <dbReference type="ARBA" id="ARBA00023136"/>
    </source>
</evidence>
<dbReference type="GO" id="GO:0022857">
    <property type="term" value="F:transmembrane transporter activity"/>
    <property type="evidence" value="ECO:0007669"/>
    <property type="project" value="InterPro"/>
</dbReference>
<keyword evidence="3 7" id="KW-0812">Transmembrane</keyword>
<dbReference type="NCBIfam" id="TIGR00785">
    <property type="entry name" value="dass"/>
    <property type="match status" value="1"/>
</dbReference>
<feature type="non-terminal residue" evidence="8">
    <location>
        <position position="331"/>
    </location>
</feature>
<keyword evidence="4" id="KW-0934">Plastid</keyword>
<comment type="similarity">
    <text evidence="2">Belongs to the SLC13A/DASS transporter (TC 2.A.47) family. DIT1 subfamily.</text>
</comment>
<dbReference type="HOGENOM" id="CLU_005170_7_3_1"/>
<dbReference type="GeneID" id="6760152"/>
<dbReference type="RefSeq" id="XP_002118938.1">
    <property type="nucleotide sequence ID" value="XM_002118902.1"/>
</dbReference>
<feature type="transmembrane region" description="Helical" evidence="7">
    <location>
        <begin position="154"/>
        <end position="177"/>
    </location>
</feature>
<dbReference type="GO" id="GO:0016020">
    <property type="term" value="C:membrane"/>
    <property type="evidence" value="ECO:0007669"/>
    <property type="project" value="InterPro"/>
</dbReference>
<dbReference type="InParanoid" id="B3SFB9"/>
<feature type="transmembrane region" description="Helical" evidence="7">
    <location>
        <begin position="258"/>
        <end position="283"/>
    </location>
</feature>
<evidence type="ECO:0000256" key="2">
    <source>
        <dbReference type="ARBA" id="ARBA00007349"/>
    </source>
</evidence>
<dbReference type="eggNOG" id="ENOG502QQ8W">
    <property type="taxonomic scope" value="Eukaryota"/>
</dbReference>
<accession>B3SFB9</accession>
<protein>
    <recommendedName>
        <fullName evidence="10">Citrate transporter-like domain-containing protein</fullName>
    </recommendedName>
</protein>
<feature type="transmembrane region" description="Helical" evidence="7">
    <location>
        <begin position="206"/>
        <end position="222"/>
    </location>
</feature>
<organism evidence="8 9">
    <name type="scientific">Trichoplax adhaerens</name>
    <name type="common">Trichoplax reptans</name>
    <dbReference type="NCBI Taxonomy" id="10228"/>
    <lineage>
        <taxon>Eukaryota</taxon>
        <taxon>Metazoa</taxon>
        <taxon>Placozoa</taxon>
        <taxon>Uniplacotomia</taxon>
        <taxon>Trichoplacea</taxon>
        <taxon>Trichoplacidae</taxon>
        <taxon>Trichoplax</taxon>
    </lineage>
</organism>
<evidence type="ECO:0000256" key="3">
    <source>
        <dbReference type="ARBA" id="ARBA00022692"/>
    </source>
</evidence>
<dbReference type="InterPro" id="IPR001898">
    <property type="entry name" value="SLC13A/DASS"/>
</dbReference>
<keyword evidence="5 7" id="KW-1133">Transmembrane helix</keyword>
<dbReference type="STRING" id="10228.B3SFB9"/>
<dbReference type="KEGG" id="tad:TRIADDRAFT_9448"/>
<name>B3SFB9_TRIAD</name>
<keyword evidence="6 7" id="KW-0472">Membrane</keyword>
<evidence type="ECO:0000313" key="9">
    <source>
        <dbReference type="Proteomes" id="UP000009022"/>
    </source>
</evidence>
<feature type="transmembrane region" description="Helical" evidence="7">
    <location>
        <begin position="59"/>
        <end position="75"/>
    </location>
</feature>
<evidence type="ECO:0000256" key="5">
    <source>
        <dbReference type="ARBA" id="ARBA00022989"/>
    </source>
</evidence>
<keyword evidence="9" id="KW-1185">Reference proteome</keyword>
<evidence type="ECO:0000256" key="7">
    <source>
        <dbReference type="SAM" id="Phobius"/>
    </source>
</evidence>
<evidence type="ECO:0000256" key="4">
    <source>
        <dbReference type="ARBA" id="ARBA00022780"/>
    </source>
</evidence>
<dbReference type="Pfam" id="PF00939">
    <property type="entry name" value="Na_sulph_symp"/>
    <property type="match status" value="1"/>
</dbReference>
<keyword evidence="4" id="KW-1001">Plastid inner membrane</keyword>
<dbReference type="OrthoDB" id="1695362at2759"/>
<dbReference type="PhylomeDB" id="B3SFB9"/>
<dbReference type="InterPro" id="IPR030676">
    <property type="entry name" value="CitT-rel"/>
</dbReference>
<dbReference type="AlphaFoldDB" id="B3SFB9"/>
<evidence type="ECO:0000256" key="1">
    <source>
        <dbReference type="ARBA" id="ARBA00004478"/>
    </source>
</evidence>
<gene>
    <name evidence="8" type="ORF">TRIADDRAFT_9448</name>
</gene>
<feature type="transmembrane region" description="Helical" evidence="7">
    <location>
        <begin position="20"/>
        <end position="39"/>
    </location>
</feature>
<dbReference type="CTD" id="6760152"/>
<feature type="transmembrane region" description="Helical" evidence="7">
    <location>
        <begin position="303"/>
        <end position="330"/>
    </location>
</feature>
<sequence length="331" mass="37019">LSLAATVATGTLSTKEALSGFNSNISWLVLLALFVSESISKSGLGKRIAYFLICKSKNSLIGLSYTLIMCELILSPAIPSIVARGGGIIYPILTSVIEVLNKNEKKENINLYLIQACFHSTVITSAITLTAMAANPLIVSIAGTFGINITWSTWFIAAIIPGLLNLTIMPVFLYYILKPENIDVNEVKTFAKKQLKALKNFTKEELLITFTLIGLITFWILGDFLNISATKTILIGFSVLLLTRVIPWDDVIKNKKAWGIFIWFSTLLMLSDFLVKFNTVYWINEEIKYLIHDIDKTLIIPLSLLLFFYLHYFFVSTTAYVSTLFAPFLII</sequence>
<evidence type="ECO:0008006" key="10">
    <source>
        <dbReference type="Google" id="ProtNLM"/>
    </source>
</evidence>
<proteinExistence type="inferred from homology"/>
<feature type="non-terminal residue" evidence="8">
    <location>
        <position position="1"/>
    </location>
</feature>
<dbReference type="Proteomes" id="UP000009022">
    <property type="component" value="Unassembled WGS sequence"/>
</dbReference>